<dbReference type="InterPro" id="IPR010281">
    <property type="entry name" value="DUF885"/>
</dbReference>
<evidence type="ECO:0000313" key="1">
    <source>
        <dbReference type="EMBL" id="MBS2962400.1"/>
    </source>
</evidence>
<gene>
    <name evidence="1" type="ORF">KGA66_05040</name>
</gene>
<evidence type="ECO:0000313" key="2">
    <source>
        <dbReference type="Proteomes" id="UP000677913"/>
    </source>
</evidence>
<dbReference type="EMBL" id="JAGSXH010000010">
    <property type="protein sequence ID" value="MBS2962400.1"/>
    <property type="molecule type" value="Genomic_DNA"/>
</dbReference>
<protein>
    <submittedName>
        <fullName evidence="1">DUF885 domain-containing protein</fullName>
    </submittedName>
</protein>
<comment type="caution">
    <text evidence="1">The sequence shown here is derived from an EMBL/GenBank/DDBJ whole genome shotgun (WGS) entry which is preliminary data.</text>
</comment>
<dbReference type="AlphaFoldDB" id="A0A8J7WMY5"/>
<dbReference type="PANTHER" id="PTHR33361">
    <property type="entry name" value="GLR0591 PROTEIN"/>
    <property type="match status" value="1"/>
</dbReference>
<proteinExistence type="predicted"/>
<dbReference type="PANTHER" id="PTHR33361:SF2">
    <property type="entry name" value="DUF885 DOMAIN-CONTAINING PROTEIN"/>
    <property type="match status" value="1"/>
</dbReference>
<reference evidence="1" key="1">
    <citation type="submission" date="2021-04" db="EMBL/GenBank/DDBJ databases">
        <title>Genome based classification of Actinospica acidithermotolerans sp. nov., an actinobacterium isolated from an Indonesian hot spring.</title>
        <authorList>
            <person name="Kusuma A.B."/>
            <person name="Putra K.E."/>
            <person name="Nafisah S."/>
            <person name="Loh J."/>
            <person name="Nouioui I."/>
            <person name="Goodfellow M."/>
        </authorList>
    </citation>
    <scope>NUCLEOTIDE SEQUENCE</scope>
    <source>
        <strain evidence="1">DSM 45618</strain>
    </source>
</reference>
<keyword evidence="2" id="KW-1185">Reference proteome</keyword>
<dbReference type="Pfam" id="PF05960">
    <property type="entry name" value="DUF885"/>
    <property type="match status" value="1"/>
</dbReference>
<dbReference type="Proteomes" id="UP000677913">
    <property type="component" value="Unassembled WGS sequence"/>
</dbReference>
<organism evidence="1 2">
    <name type="scientific">Actinocrinis puniceicyclus</name>
    <dbReference type="NCBI Taxonomy" id="977794"/>
    <lineage>
        <taxon>Bacteria</taxon>
        <taxon>Bacillati</taxon>
        <taxon>Actinomycetota</taxon>
        <taxon>Actinomycetes</taxon>
        <taxon>Catenulisporales</taxon>
        <taxon>Actinospicaceae</taxon>
        <taxon>Actinocrinis</taxon>
    </lineage>
</organism>
<accession>A0A8J7WMY5</accession>
<name>A0A8J7WMY5_9ACTN</name>
<sequence>MTTAVRLADDLFALLSEEDPLNASQLGVAGHDDRLRDLSPEAESSLRDRAAAIAGRAEQLEGAALSVEDRLTTAVVRHEAAALLARIGCHGVEYTITDMFFAPAAELLTFLPTASVSDSDKKRDYLARLAKIPTLLGQAADRNRQGGAAGRTAVARLVRAAIRQVEDYLADPASDPFRRPTPPAPDPRFQEVRDGLLADVVRPAFATYRHRLADEVLPHSRQDDMPGLCWLSSGEEWYTALARSHTTTPHSAAELHELGLERIKELQESFAEIASRLFGTSSYADALTTLREDLSLRCRDGEEILRLTREAITRAGDAAPDWFTTLPEARCSVEAAPESGPAAYYLPPSLDGERAGTCYVNTGNASKRELYGIEAVAYHEGVPGHHLQLSLAQKLSHLPMLRRTSVLTAYAEGWGVYAERLADEMGLYSGDLARLGMLAVDARRTARLVVDTGLHAFGWSRDQAVSFMCENTARPLVEINGDVDRFIALPGQALAYTIGQMAILDIREKAKHTLGSRFDIRAFHDIVLRNGALPLSTLAELVSTWARGAREPQPH</sequence>
<dbReference type="RefSeq" id="WP_211465016.1">
    <property type="nucleotide sequence ID" value="NZ_JAGSXH010000010.1"/>
</dbReference>